<sequence length="307" mass="36682">MNNQFETMSCPKQEHDEQPYIFFKFCEQKNEILQCMFCNLEDPQVNKKIAINQLLNQPIWKIKNFPPLKDQKEDVRIKKILESCTKEEIKKFKEKILSDIDLYYQKISNDLLIGIAQSKKYSKEQFEKYFQFVETDEIYNIEPLKNSIKRIEFDNKSRDCKAIYSQSLDKEKTYHLKMKIDFEGSKISYLSLNLISFEQKDSGWGDCNFLIFNDQQGGCGNYNSQNLTKKGINFSEFIEDNKTIFNVVFNYQDKLFQVYDDEKKTQLKLIIDEQITMQDFVFGIYFRQNGQYPHPKCRLEIIDIQCY</sequence>
<dbReference type="InParanoid" id="A0A0V0QDY9"/>
<gene>
    <name evidence="1" type="ORF">PPERSA_03610</name>
</gene>
<organism evidence="1 2">
    <name type="scientific">Pseudocohnilembus persalinus</name>
    <name type="common">Ciliate</name>
    <dbReference type="NCBI Taxonomy" id="266149"/>
    <lineage>
        <taxon>Eukaryota</taxon>
        <taxon>Sar</taxon>
        <taxon>Alveolata</taxon>
        <taxon>Ciliophora</taxon>
        <taxon>Intramacronucleata</taxon>
        <taxon>Oligohymenophorea</taxon>
        <taxon>Scuticociliatia</taxon>
        <taxon>Philasterida</taxon>
        <taxon>Pseudocohnilembidae</taxon>
        <taxon>Pseudocohnilembus</taxon>
    </lineage>
</organism>
<dbReference type="Proteomes" id="UP000054937">
    <property type="component" value="Unassembled WGS sequence"/>
</dbReference>
<protein>
    <submittedName>
        <fullName evidence="1">Uncharacterized protein</fullName>
    </submittedName>
</protein>
<reference evidence="1 2" key="1">
    <citation type="journal article" date="2015" name="Sci. Rep.">
        <title>Genome of the facultative scuticociliatosis pathogen Pseudocohnilembus persalinus provides insight into its virulence through horizontal gene transfer.</title>
        <authorList>
            <person name="Xiong J."/>
            <person name="Wang G."/>
            <person name="Cheng J."/>
            <person name="Tian M."/>
            <person name="Pan X."/>
            <person name="Warren A."/>
            <person name="Jiang C."/>
            <person name="Yuan D."/>
            <person name="Miao W."/>
        </authorList>
    </citation>
    <scope>NUCLEOTIDE SEQUENCE [LARGE SCALE GENOMIC DNA]</scope>
    <source>
        <strain evidence="1">36N120E</strain>
    </source>
</reference>
<name>A0A0V0QDY9_PSEPJ</name>
<dbReference type="EMBL" id="LDAU01000192">
    <property type="protein sequence ID" value="KRX00389.1"/>
    <property type="molecule type" value="Genomic_DNA"/>
</dbReference>
<accession>A0A0V0QDY9</accession>
<proteinExistence type="predicted"/>
<evidence type="ECO:0000313" key="2">
    <source>
        <dbReference type="Proteomes" id="UP000054937"/>
    </source>
</evidence>
<comment type="caution">
    <text evidence="1">The sequence shown here is derived from an EMBL/GenBank/DDBJ whole genome shotgun (WGS) entry which is preliminary data.</text>
</comment>
<evidence type="ECO:0000313" key="1">
    <source>
        <dbReference type="EMBL" id="KRX00389.1"/>
    </source>
</evidence>
<keyword evidence="2" id="KW-1185">Reference proteome</keyword>
<dbReference type="AlphaFoldDB" id="A0A0V0QDY9"/>